<dbReference type="AlphaFoldDB" id="A0AAU4JYJ2"/>
<evidence type="ECO:0000313" key="2">
    <source>
        <dbReference type="Proteomes" id="UP001432128"/>
    </source>
</evidence>
<dbReference type="EMBL" id="CP108021">
    <property type="protein sequence ID" value="WUM18879.1"/>
    <property type="molecule type" value="Genomic_DNA"/>
</dbReference>
<accession>A0AAU4JYJ2</accession>
<name>A0AAU4JYJ2_9NOCA</name>
<protein>
    <recommendedName>
        <fullName evidence="3">C-type cytochrome biogenesis protein CcmI</fullName>
    </recommendedName>
</protein>
<evidence type="ECO:0000313" key="1">
    <source>
        <dbReference type="EMBL" id="WUM18879.1"/>
    </source>
</evidence>
<dbReference type="Proteomes" id="UP001432128">
    <property type="component" value="Chromosome"/>
</dbReference>
<keyword evidence="2" id="KW-1185">Reference proteome</keyword>
<dbReference type="RefSeq" id="WP_328856457.1">
    <property type="nucleotide sequence ID" value="NZ_CP108021.1"/>
</dbReference>
<organism evidence="1 2">
    <name type="scientific">Williamsia herbipolensis</name>
    <dbReference type="NCBI Taxonomy" id="1603258"/>
    <lineage>
        <taxon>Bacteria</taxon>
        <taxon>Bacillati</taxon>
        <taxon>Actinomycetota</taxon>
        <taxon>Actinomycetes</taxon>
        <taxon>Mycobacteriales</taxon>
        <taxon>Nocardiaceae</taxon>
        <taxon>Williamsia</taxon>
    </lineage>
</organism>
<evidence type="ECO:0008006" key="3">
    <source>
        <dbReference type="Google" id="ProtNLM"/>
    </source>
</evidence>
<proteinExistence type="predicted"/>
<sequence>MTFTLILILAPALVLALAVADRRSRREAGLPTLDSYAGVLTDLGPDADGIRDEVTIRAARDRLAAHERSGADTGFPGPRWLGVR</sequence>
<dbReference type="KEGG" id="whr:OG579_14220"/>
<reference evidence="1 2" key="1">
    <citation type="submission" date="2022-10" db="EMBL/GenBank/DDBJ databases">
        <title>The complete genomes of actinobacterial strains from the NBC collection.</title>
        <authorList>
            <person name="Joergensen T.S."/>
            <person name="Alvarez Arevalo M."/>
            <person name="Sterndorff E.B."/>
            <person name="Faurdal D."/>
            <person name="Vuksanovic O."/>
            <person name="Mourched A.-S."/>
            <person name="Charusanti P."/>
            <person name="Shaw S."/>
            <person name="Blin K."/>
            <person name="Weber T."/>
        </authorList>
    </citation>
    <scope>NUCLEOTIDE SEQUENCE [LARGE SCALE GENOMIC DNA]</scope>
    <source>
        <strain evidence="1 2">NBC_00319</strain>
    </source>
</reference>
<gene>
    <name evidence="1" type="ORF">OG579_14220</name>
</gene>